<dbReference type="EMBL" id="JUFZ01000015">
    <property type="protein sequence ID" value="KIC12678.1"/>
    <property type="molecule type" value="Genomic_DNA"/>
</dbReference>
<reference evidence="1 2" key="1">
    <citation type="submission" date="2014-12" db="EMBL/GenBank/DDBJ databases">
        <title>Genome sequence of Morococcus cerebrosus.</title>
        <authorList>
            <person name="Shin S.-K."/>
            <person name="Yi H."/>
        </authorList>
    </citation>
    <scope>NUCLEOTIDE SEQUENCE [LARGE SCALE GENOMIC DNA]</scope>
    <source>
        <strain evidence="1 2">CIP 81.93</strain>
    </source>
</reference>
<evidence type="ECO:0000313" key="1">
    <source>
        <dbReference type="EMBL" id="KIC12678.1"/>
    </source>
</evidence>
<name>A0A0C1EUA3_9NEIS</name>
<dbReference type="Proteomes" id="UP000031390">
    <property type="component" value="Unassembled WGS sequence"/>
</dbReference>
<organism evidence="1 2">
    <name type="scientific">Morococcus cerebrosus</name>
    <dbReference type="NCBI Taxonomy" id="1056807"/>
    <lineage>
        <taxon>Bacteria</taxon>
        <taxon>Pseudomonadati</taxon>
        <taxon>Pseudomonadota</taxon>
        <taxon>Betaproteobacteria</taxon>
        <taxon>Neisseriales</taxon>
        <taxon>Neisseriaceae</taxon>
        <taxon>Morococcus</taxon>
    </lineage>
</organism>
<protein>
    <submittedName>
        <fullName evidence="1">Uncharacterized protein</fullName>
    </submittedName>
</protein>
<gene>
    <name evidence="1" type="ORF">MCC93_04130</name>
</gene>
<dbReference type="AlphaFoldDB" id="A0A0C1EUA3"/>
<evidence type="ECO:0000313" key="2">
    <source>
        <dbReference type="Proteomes" id="UP000031390"/>
    </source>
</evidence>
<sequence length="59" mass="6851">MKRKVFSDDLLLYLFVVTQHPLPVKTDVIGHINLYLPSKKISDDPFISKGRLKQTKRLV</sequence>
<comment type="caution">
    <text evidence="1">The sequence shown here is derived from an EMBL/GenBank/DDBJ whole genome shotgun (WGS) entry which is preliminary data.</text>
</comment>
<proteinExistence type="predicted"/>
<accession>A0A0C1EUA3</accession>